<dbReference type="InterPro" id="IPR007861">
    <property type="entry name" value="DNA_mismatch_repair_MutS_clamp"/>
</dbReference>
<dbReference type="Pfam" id="PF05192">
    <property type="entry name" value="MutS_III"/>
    <property type="match status" value="1"/>
</dbReference>
<dbReference type="PANTHER" id="PTHR11361:SF34">
    <property type="entry name" value="DNA MISMATCH REPAIR PROTEIN MSH1, MITOCHONDRIAL"/>
    <property type="match status" value="1"/>
</dbReference>
<evidence type="ECO:0000256" key="3">
    <source>
        <dbReference type="ARBA" id="ARBA00022741"/>
    </source>
</evidence>
<evidence type="ECO:0000256" key="1">
    <source>
        <dbReference type="ARBA" id="ARBA00006271"/>
    </source>
</evidence>
<evidence type="ECO:0000256" key="2">
    <source>
        <dbReference type="ARBA" id="ARBA00021982"/>
    </source>
</evidence>
<organism evidence="12 13">
    <name type="scientific">Silvibacterium dinghuense</name>
    <dbReference type="NCBI Taxonomy" id="1560006"/>
    <lineage>
        <taxon>Bacteria</taxon>
        <taxon>Pseudomonadati</taxon>
        <taxon>Acidobacteriota</taxon>
        <taxon>Terriglobia</taxon>
        <taxon>Terriglobales</taxon>
        <taxon>Acidobacteriaceae</taxon>
        <taxon>Silvibacterium</taxon>
    </lineage>
</organism>
<dbReference type="NCBIfam" id="TIGR01070">
    <property type="entry name" value="mutS1"/>
    <property type="match status" value="1"/>
</dbReference>
<dbReference type="InterPro" id="IPR017261">
    <property type="entry name" value="DNA_mismatch_repair_MutS/MSH"/>
</dbReference>
<keyword evidence="7 9" id="KW-0234">DNA repair</keyword>
<gene>
    <name evidence="9 12" type="primary">mutS</name>
    <name evidence="12" type="ORF">ESZ00_12060</name>
</gene>
<dbReference type="SUPFAM" id="SSF55271">
    <property type="entry name" value="DNA repair protein MutS, domain I"/>
    <property type="match status" value="1"/>
</dbReference>
<dbReference type="Pfam" id="PF05190">
    <property type="entry name" value="MutS_IV"/>
    <property type="match status" value="1"/>
</dbReference>
<evidence type="ECO:0000256" key="8">
    <source>
        <dbReference type="ARBA" id="ARBA00024647"/>
    </source>
</evidence>
<evidence type="ECO:0000256" key="9">
    <source>
        <dbReference type="HAMAP-Rule" id="MF_00096"/>
    </source>
</evidence>
<dbReference type="InterPro" id="IPR000432">
    <property type="entry name" value="DNA_mismatch_repair_MutS_C"/>
</dbReference>
<dbReference type="GO" id="GO:0003684">
    <property type="term" value="F:damaged DNA binding"/>
    <property type="evidence" value="ECO:0007669"/>
    <property type="project" value="UniProtKB-UniRule"/>
</dbReference>
<dbReference type="InterPro" id="IPR036187">
    <property type="entry name" value="DNA_mismatch_repair_MutS_sf"/>
</dbReference>
<dbReference type="SMART" id="SM00534">
    <property type="entry name" value="MUTSac"/>
    <property type="match status" value="1"/>
</dbReference>
<evidence type="ECO:0000259" key="11">
    <source>
        <dbReference type="PROSITE" id="PS00486"/>
    </source>
</evidence>
<dbReference type="NCBIfam" id="NF003810">
    <property type="entry name" value="PRK05399.1"/>
    <property type="match status" value="1"/>
</dbReference>
<dbReference type="GO" id="GO:0005524">
    <property type="term" value="F:ATP binding"/>
    <property type="evidence" value="ECO:0007669"/>
    <property type="project" value="UniProtKB-UniRule"/>
</dbReference>
<comment type="caution">
    <text evidence="12">The sequence shown here is derived from an EMBL/GenBank/DDBJ whole genome shotgun (WGS) entry which is preliminary data.</text>
</comment>
<accession>A0A4Q1SDK5</accession>
<dbReference type="Pfam" id="PF05188">
    <property type="entry name" value="MutS_II"/>
    <property type="match status" value="1"/>
</dbReference>
<evidence type="ECO:0000256" key="6">
    <source>
        <dbReference type="ARBA" id="ARBA00023125"/>
    </source>
</evidence>
<dbReference type="InterPro" id="IPR016151">
    <property type="entry name" value="DNA_mismatch_repair_MutS_N"/>
</dbReference>
<dbReference type="OrthoDB" id="9802448at2"/>
<dbReference type="Gene3D" id="3.40.50.300">
    <property type="entry name" value="P-loop containing nucleotide triphosphate hydrolases"/>
    <property type="match status" value="1"/>
</dbReference>
<comment type="similarity">
    <text evidence="1 9 10">Belongs to the DNA mismatch repair MutS family.</text>
</comment>
<dbReference type="SMART" id="SM00533">
    <property type="entry name" value="MUTSd"/>
    <property type="match status" value="1"/>
</dbReference>
<reference evidence="12 13" key="1">
    <citation type="journal article" date="2016" name="Int. J. Syst. Evol. Microbiol.">
        <title>Acidipila dinghuensis sp. nov., an acidobacterium isolated from forest soil.</title>
        <authorList>
            <person name="Jiang Y.W."/>
            <person name="Wang J."/>
            <person name="Chen M.H."/>
            <person name="Lv Y.Y."/>
            <person name="Qiu L.H."/>
        </authorList>
    </citation>
    <scope>NUCLEOTIDE SEQUENCE [LARGE SCALE GENOMIC DNA]</scope>
    <source>
        <strain evidence="12 13">DHOF10</strain>
    </source>
</reference>
<name>A0A4Q1SDK5_9BACT</name>
<dbReference type="AlphaFoldDB" id="A0A4Q1SDK5"/>
<dbReference type="GO" id="GO:0030983">
    <property type="term" value="F:mismatched DNA binding"/>
    <property type="evidence" value="ECO:0007669"/>
    <property type="project" value="InterPro"/>
</dbReference>
<dbReference type="FunFam" id="3.40.50.300:FF:000870">
    <property type="entry name" value="MutS protein homolog 4"/>
    <property type="match status" value="1"/>
</dbReference>
<keyword evidence="13" id="KW-1185">Reference proteome</keyword>
<dbReference type="InterPro" id="IPR007860">
    <property type="entry name" value="DNA_mmatch_repair_MutS_con_dom"/>
</dbReference>
<dbReference type="InterPro" id="IPR007696">
    <property type="entry name" value="DNA_mismatch_repair_MutS_core"/>
</dbReference>
<dbReference type="EMBL" id="SDMK01000002">
    <property type="protein sequence ID" value="RXS95316.1"/>
    <property type="molecule type" value="Genomic_DNA"/>
</dbReference>
<proteinExistence type="inferred from homology"/>
<evidence type="ECO:0000256" key="5">
    <source>
        <dbReference type="ARBA" id="ARBA00022840"/>
    </source>
</evidence>
<dbReference type="FunFam" id="3.40.1170.10:FF:000001">
    <property type="entry name" value="DNA mismatch repair protein MutS"/>
    <property type="match status" value="1"/>
</dbReference>
<protein>
    <recommendedName>
        <fullName evidence="2 9">DNA mismatch repair protein MutS</fullName>
    </recommendedName>
</protein>
<dbReference type="InterPro" id="IPR005748">
    <property type="entry name" value="DNA_mismatch_repair_MutS"/>
</dbReference>
<evidence type="ECO:0000256" key="7">
    <source>
        <dbReference type="ARBA" id="ARBA00023204"/>
    </source>
</evidence>
<dbReference type="CDD" id="cd03284">
    <property type="entry name" value="ABC_MutS1"/>
    <property type="match status" value="1"/>
</dbReference>
<feature type="domain" description="DNA mismatch repair proteins mutS family" evidence="11">
    <location>
        <begin position="748"/>
        <end position="764"/>
    </location>
</feature>
<comment type="function">
    <text evidence="8 9">This protein is involved in the repair of mismatches in DNA. It is possible that it carries out the mismatch recognition step. This protein has a weak ATPase activity.</text>
</comment>
<dbReference type="Pfam" id="PF01624">
    <property type="entry name" value="MutS_I"/>
    <property type="match status" value="1"/>
</dbReference>
<keyword evidence="6 9" id="KW-0238">DNA-binding</keyword>
<dbReference type="PIRSF" id="PIRSF037677">
    <property type="entry name" value="DNA_mis_repair_Msh6"/>
    <property type="match status" value="1"/>
</dbReference>
<dbReference type="InterPro" id="IPR045076">
    <property type="entry name" value="MutS"/>
</dbReference>
<keyword evidence="3 9" id="KW-0547">Nucleotide-binding</keyword>
<dbReference type="Pfam" id="PF00488">
    <property type="entry name" value="MutS_V"/>
    <property type="match status" value="1"/>
</dbReference>
<feature type="binding site" evidence="9">
    <location>
        <begin position="674"/>
        <end position="681"/>
    </location>
    <ligand>
        <name>ATP</name>
        <dbReference type="ChEBI" id="CHEBI:30616"/>
    </ligand>
</feature>
<sequence>MKHAVTTCVFFSIRAKRRAFRAGSPRHWSRPCPSRYAGVSVSDINPSQNEAAQTPLMRQYWAAKRQHPDALLFFRMGDFYELFYEDAKVASRELQLTLTARDREKTQPMCGMPYHSVEGYITRLLRKGYRIAICEQLEDPKLTKKIVKRDVTRVLTPGTAIDPTLGSSENNYLAAVHTDGTTIGLAFLDLSTGDFRATEFTGAAAQQQAADELEKLGATEVLANPGSGLLDKSPELAAALSRSRTKTSVDDYAFSADYALPLLERQLGALSLEGFGLSQHRAAAVAAGVIVHYVRQTQQNDASHVDAIRYYERNQHMHLDQVTVRNLELLEPIFTDAGANATLFRSLDCLMTPMGKRLLRSSLLRPLLEPADIQHRYDAVAECRGDLIQREQIRRALGGILDLERLLARLSLDSAGPRDLLAMAASIRHLPELRADLALLNTHLWKSAHERLDTLEDLHQDIAGTLVPEPPLTLADGGVIATGIHAELDDLRAISHSGRSSIAAIEERERQRTGISSLKVRFNNVFGYYIEITKSNLANVPADYERKQTLVNAERFTTPELKEYETKVLTAHDRSIEIEKQIFGELRRRIMAGSGRIRKTSMIVAEIDLLASFAHLAAARGYTQPLLAETSVLEIVSGRHPVIECLMEEAGEGRFIPNNLYLDTDGPSLLLLTGPNMGGKSTYLRQAALLAIMAQIGSFVPAERMRYGIVDRVYTRIGASDNVARGRSTFMVEMMETATILNTATSQSLILLDEMGRGTSTYDGLALAWATVEHLHARVGARTLFATHYHELTILAEQLTKLKNLRVAVKESPQGIVFLHSIEDGPANKSYGIDVARLAGLPAPVIQRARQVLKQHERSERMQVAAEAEAPLQMTMFTPLSQHVIDRLEQTDVNSLTPLQALNLLEELKTEIKAGQSAR</sequence>
<dbReference type="InterPro" id="IPR036678">
    <property type="entry name" value="MutS_con_dom_sf"/>
</dbReference>
<dbReference type="SUPFAM" id="SSF53150">
    <property type="entry name" value="DNA repair protein MutS, domain II"/>
    <property type="match status" value="1"/>
</dbReference>
<dbReference type="Gene3D" id="1.10.1420.10">
    <property type="match status" value="2"/>
</dbReference>
<dbReference type="HAMAP" id="MF_00096">
    <property type="entry name" value="MutS"/>
    <property type="match status" value="1"/>
</dbReference>
<keyword evidence="4 9" id="KW-0227">DNA damage</keyword>
<dbReference type="GO" id="GO:0006298">
    <property type="term" value="P:mismatch repair"/>
    <property type="evidence" value="ECO:0007669"/>
    <property type="project" value="UniProtKB-UniRule"/>
</dbReference>
<evidence type="ECO:0000313" key="12">
    <source>
        <dbReference type="EMBL" id="RXS95316.1"/>
    </source>
</evidence>
<dbReference type="PROSITE" id="PS00486">
    <property type="entry name" value="DNA_MISMATCH_REPAIR_2"/>
    <property type="match status" value="1"/>
</dbReference>
<evidence type="ECO:0000256" key="10">
    <source>
        <dbReference type="RuleBase" id="RU003756"/>
    </source>
</evidence>
<dbReference type="Proteomes" id="UP000290253">
    <property type="component" value="Unassembled WGS sequence"/>
</dbReference>
<dbReference type="InterPro" id="IPR007695">
    <property type="entry name" value="DNA_mismatch_repair_MutS-lik_N"/>
</dbReference>
<evidence type="ECO:0000256" key="4">
    <source>
        <dbReference type="ARBA" id="ARBA00022763"/>
    </source>
</evidence>
<dbReference type="Gene3D" id="3.40.1170.10">
    <property type="entry name" value="DNA repair protein MutS, domain I"/>
    <property type="match status" value="1"/>
</dbReference>
<keyword evidence="5 9" id="KW-0067">ATP-binding</keyword>
<dbReference type="SUPFAM" id="SSF48334">
    <property type="entry name" value="DNA repair protein MutS, domain III"/>
    <property type="match status" value="1"/>
</dbReference>
<dbReference type="Gene3D" id="3.30.420.110">
    <property type="entry name" value="MutS, connector domain"/>
    <property type="match status" value="1"/>
</dbReference>
<evidence type="ECO:0000313" key="13">
    <source>
        <dbReference type="Proteomes" id="UP000290253"/>
    </source>
</evidence>
<dbReference type="PANTHER" id="PTHR11361">
    <property type="entry name" value="DNA MISMATCH REPAIR PROTEIN MUTS FAMILY MEMBER"/>
    <property type="match status" value="1"/>
</dbReference>
<dbReference type="InterPro" id="IPR027417">
    <property type="entry name" value="P-loop_NTPase"/>
</dbReference>
<dbReference type="GO" id="GO:0140664">
    <property type="term" value="F:ATP-dependent DNA damage sensor activity"/>
    <property type="evidence" value="ECO:0007669"/>
    <property type="project" value="InterPro"/>
</dbReference>
<dbReference type="GO" id="GO:0005829">
    <property type="term" value="C:cytosol"/>
    <property type="evidence" value="ECO:0007669"/>
    <property type="project" value="TreeGrafter"/>
</dbReference>
<dbReference type="SUPFAM" id="SSF52540">
    <property type="entry name" value="P-loop containing nucleoside triphosphate hydrolases"/>
    <property type="match status" value="1"/>
</dbReference>